<keyword evidence="1" id="KW-0472">Membrane</keyword>
<organism evidence="2">
    <name type="scientific">Loa loa</name>
    <name type="common">Eye worm</name>
    <name type="synonym">Filaria loa</name>
    <dbReference type="NCBI Taxonomy" id="7209"/>
    <lineage>
        <taxon>Eukaryota</taxon>
        <taxon>Metazoa</taxon>
        <taxon>Ecdysozoa</taxon>
        <taxon>Nematoda</taxon>
        <taxon>Chromadorea</taxon>
        <taxon>Rhabditida</taxon>
        <taxon>Spirurina</taxon>
        <taxon>Spiruromorpha</taxon>
        <taxon>Filarioidea</taxon>
        <taxon>Onchocercidae</taxon>
        <taxon>Loa</taxon>
    </lineage>
</organism>
<dbReference type="KEGG" id="loa:LOAG_01054"/>
<protein>
    <submittedName>
        <fullName evidence="2">Uncharacterized protein</fullName>
    </submittedName>
</protein>
<evidence type="ECO:0000313" key="2">
    <source>
        <dbReference type="EMBL" id="EFO27434.1"/>
    </source>
</evidence>
<gene>
    <name evidence="2" type="ORF">LOAG_01054</name>
</gene>
<dbReference type="EMBL" id="JH712168">
    <property type="protein sequence ID" value="EFO27434.1"/>
    <property type="molecule type" value="Genomic_DNA"/>
</dbReference>
<feature type="transmembrane region" description="Helical" evidence="1">
    <location>
        <begin position="33"/>
        <end position="61"/>
    </location>
</feature>
<evidence type="ECO:0000256" key="1">
    <source>
        <dbReference type="SAM" id="Phobius"/>
    </source>
</evidence>
<dbReference type="GeneID" id="9938424"/>
<reference evidence="2" key="1">
    <citation type="submission" date="2012-04" db="EMBL/GenBank/DDBJ databases">
        <title>The Genome Sequence of Loa loa.</title>
        <authorList>
            <consortium name="The Broad Institute Genome Sequencing Platform"/>
            <consortium name="Broad Institute Genome Sequencing Center for Infectious Disease"/>
            <person name="Nutman T.B."/>
            <person name="Fink D.L."/>
            <person name="Russ C."/>
            <person name="Young S."/>
            <person name="Zeng Q."/>
            <person name="Gargeya S."/>
            <person name="Alvarado L."/>
            <person name="Berlin A."/>
            <person name="Chapman S.B."/>
            <person name="Chen Z."/>
            <person name="Freedman E."/>
            <person name="Gellesch M."/>
            <person name="Goldberg J."/>
            <person name="Griggs A."/>
            <person name="Gujja S."/>
            <person name="Heilman E.R."/>
            <person name="Heiman D."/>
            <person name="Howarth C."/>
            <person name="Mehta T."/>
            <person name="Neiman D."/>
            <person name="Pearson M."/>
            <person name="Roberts A."/>
            <person name="Saif S."/>
            <person name="Shea T."/>
            <person name="Shenoy N."/>
            <person name="Sisk P."/>
            <person name="Stolte C."/>
            <person name="Sykes S."/>
            <person name="White J."/>
            <person name="Yandava C."/>
            <person name="Haas B."/>
            <person name="Henn M.R."/>
            <person name="Nusbaum C."/>
            <person name="Birren B."/>
        </authorList>
    </citation>
    <scope>NUCLEOTIDE SEQUENCE [LARGE SCALE GENOMIC DNA]</scope>
</reference>
<accession>A0A1S0U9V9</accession>
<sequence>MIVVLMTVVIMTAMVPDDNHNSDNDSSSAGIEALTAVIMMMMMITMVVIVTAVMIVATLVINNYSDGNDNDRDANCIDKNSHSKCKENKQQQAATWRSRWHTGTAMCNHFSLYTSDQATNLPGSNRFFFCVLVSAIYTRVLVVSI</sequence>
<dbReference type="RefSeq" id="XP_003136642.1">
    <property type="nucleotide sequence ID" value="XM_003136594.1"/>
</dbReference>
<dbReference type="AlphaFoldDB" id="A0A1S0U9V9"/>
<keyword evidence="1" id="KW-0812">Transmembrane</keyword>
<dbReference type="InParanoid" id="A0A1S0U9V9"/>
<dbReference type="CTD" id="9938424"/>
<keyword evidence="1" id="KW-1133">Transmembrane helix</keyword>
<proteinExistence type="predicted"/>
<name>A0A1S0U9V9_LOALO</name>